<gene>
    <name evidence="4" type="ORF">EWM64_g4620</name>
</gene>
<feature type="domain" description="DUF6534" evidence="3">
    <location>
        <begin position="172"/>
        <end position="256"/>
    </location>
</feature>
<comment type="caution">
    <text evidence="4">The sequence shown here is derived from an EMBL/GenBank/DDBJ whole genome shotgun (WGS) entry which is preliminary data.</text>
</comment>
<feature type="transmembrane region" description="Helical" evidence="2">
    <location>
        <begin position="209"/>
        <end position="230"/>
    </location>
</feature>
<keyword evidence="2" id="KW-1133">Transmembrane helix</keyword>
<reference evidence="4 5" key="1">
    <citation type="submission" date="2019-02" db="EMBL/GenBank/DDBJ databases">
        <title>Genome sequencing of the rare red list fungi Hericium alpestre (H. flagellum).</title>
        <authorList>
            <person name="Buettner E."/>
            <person name="Kellner H."/>
        </authorList>
    </citation>
    <scope>NUCLEOTIDE SEQUENCE [LARGE SCALE GENOMIC DNA]</scope>
    <source>
        <strain evidence="4 5">DSM 108284</strain>
    </source>
</reference>
<dbReference type="PANTHER" id="PTHR40465:SF1">
    <property type="entry name" value="DUF6534 DOMAIN-CONTAINING PROTEIN"/>
    <property type="match status" value="1"/>
</dbReference>
<dbReference type="PANTHER" id="PTHR40465">
    <property type="entry name" value="CHROMOSOME 1, WHOLE GENOME SHOTGUN SEQUENCE"/>
    <property type="match status" value="1"/>
</dbReference>
<feature type="region of interest" description="Disordered" evidence="1">
    <location>
        <begin position="340"/>
        <end position="362"/>
    </location>
</feature>
<dbReference type="InterPro" id="IPR045339">
    <property type="entry name" value="DUF6534"/>
</dbReference>
<feature type="transmembrane region" description="Helical" evidence="2">
    <location>
        <begin position="127"/>
        <end position="148"/>
    </location>
</feature>
<accession>A0A4Z0A0Z6</accession>
<feature type="transmembrane region" description="Helical" evidence="2">
    <location>
        <begin position="95"/>
        <end position="115"/>
    </location>
</feature>
<dbReference type="Proteomes" id="UP000298061">
    <property type="component" value="Unassembled WGS sequence"/>
</dbReference>
<dbReference type="EMBL" id="SFCI01000510">
    <property type="protein sequence ID" value="TFY79388.1"/>
    <property type="molecule type" value="Genomic_DNA"/>
</dbReference>
<feature type="transmembrane region" description="Helical" evidence="2">
    <location>
        <begin position="236"/>
        <end position="253"/>
    </location>
</feature>
<dbReference type="Pfam" id="PF20152">
    <property type="entry name" value="DUF6534"/>
    <property type="match status" value="1"/>
</dbReference>
<evidence type="ECO:0000256" key="1">
    <source>
        <dbReference type="SAM" id="MobiDB-lite"/>
    </source>
</evidence>
<name>A0A4Z0A0Z6_9AGAM</name>
<feature type="transmembrane region" description="Helical" evidence="2">
    <location>
        <begin position="168"/>
        <end position="188"/>
    </location>
</feature>
<feature type="transmembrane region" description="Helical" evidence="2">
    <location>
        <begin position="25"/>
        <end position="42"/>
    </location>
</feature>
<protein>
    <recommendedName>
        <fullName evidence="3">DUF6534 domain-containing protein</fullName>
    </recommendedName>
</protein>
<evidence type="ECO:0000256" key="2">
    <source>
        <dbReference type="SAM" id="Phobius"/>
    </source>
</evidence>
<evidence type="ECO:0000313" key="5">
    <source>
        <dbReference type="Proteomes" id="UP000298061"/>
    </source>
</evidence>
<proteinExistence type="predicted"/>
<sequence>MDAAPLDTSHHAIIWLAGPRLLGLFFNWGLLGILTAQVYIYFINFPEDRRVFKVLIYAVYLLDWAQTCSATYDAFQWFVYGWGDINVLNNLETGFLNIPILSSIVAITVQIFFGWRIWTFSKSFVPLIFIVVLAVAQLGGAIAVAYFIKTNPVENAREAGLPDAVGVRLGTSVVADAIIAISMTYFLLKSREEAIKLNNVITRLVRLTIETGTVTALFAIMDLVFFLAAHNGLHEVSGVILAKLYTNSLLAMFNNRLLMTSKSFNVHGRHRMHAELENRNRMTMSTGLVFGTGMRADETADSGETSVGMGMPLPGDKEKGAVQMVTSVDVEKDDVQIPIHAYIPSGSPSSSGMADDKGKSQR</sequence>
<evidence type="ECO:0000259" key="3">
    <source>
        <dbReference type="Pfam" id="PF20152"/>
    </source>
</evidence>
<keyword evidence="5" id="KW-1185">Reference proteome</keyword>
<organism evidence="4 5">
    <name type="scientific">Hericium alpestre</name>
    <dbReference type="NCBI Taxonomy" id="135208"/>
    <lineage>
        <taxon>Eukaryota</taxon>
        <taxon>Fungi</taxon>
        <taxon>Dikarya</taxon>
        <taxon>Basidiomycota</taxon>
        <taxon>Agaricomycotina</taxon>
        <taxon>Agaricomycetes</taxon>
        <taxon>Russulales</taxon>
        <taxon>Hericiaceae</taxon>
        <taxon>Hericium</taxon>
    </lineage>
</organism>
<evidence type="ECO:0000313" key="4">
    <source>
        <dbReference type="EMBL" id="TFY79388.1"/>
    </source>
</evidence>
<keyword evidence="2" id="KW-0812">Transmembrane</keyword>
<dbReference type="AlphaFoldDB" id="A0A4Z0A0Z6"/>
<dbReference type="OrthoDB" id="2953893at2759"/>
<keyword evidence="2" id="KW-0472">Membrane</keyword>